<name>A0A4P9Y7R9_9FUNG</name>
<protein>
    <recommendedName>
        <fullName evidence="4">Copper transport protein</fullName>
    </recommendedName>
</protein>
<dbReference type="AlphaFoldDB" id="A0A4P9Y7R9"/>
<dbReference type="Pfam" id="PF04145">
    <property type="entry name" value="Ctr"/>
    <property type="match status" value="1"/>
</dbReference>
<keyword evidence="4" id="KW-0406">Ion transport</keyword>
<reference evidence="7" key="1">
    <citation type="journal article" date="2018" name="Nat. Microbiol.">
        <title>Leveraging single-cell genomics to expand the fungal tree of life.</title>
        <authorList>
            <person name="Ahrendt S.R."/>
            <person name="Quandt C.A."/>
            <person name="Ciobanu D."/>
            <person name="Clum A."/>
            <person name="Salamov A."/>
            <person name="Andreopoulos B."/>
            <person name="Cheng J.F."/>
            <person name="Woyke T."/>
            <person name="Pelin A."/>
            <person name="Henrissat B."/>
            <person name="Reynolds N.K."/>
            <person name="Benny G.L."/>
            <person name="Smith M.E."/>
            <person name="James T.Y."/>
            <person name="Grigoriev I.V."/>
        </authorList>
    </citation>
    <scope>NUCLEOTIDE SEQUENCE [LARGE SCALE GENOMIC DNA]</scope>
</reference>
<evidence type="ECO:0000256" key="5">
    <source>
        <dbReference type="SAM" id="MobiDB-lite"/>
    </source>
</evidence>
<evidence type="ECO:0000256" key="1">
    <source>
        <dbReference type="ARBA" id="ARBA00022692"/>
    </source>
</evidence>
<feature type="non-terminal residue" evidence="6">
    <location>
        <position position="175"/>
    </location>
</feature>
<keyword evidence="4" id="KW-0187">Copper transport</keyword>
<keyword evidence="4" id="KW-0186">Copper</keyword>
<dbReference type="EMBL" id="KZ987786">
    <property type="protein sequence ID" value="RKP14832.1"/>
    <property type="molecule type" value="Genomic_DNA"/>
</dbReference>
<keyword evidence="2 4" id="KW-1133">Transmembrane helix</keyword>
<feature type="region of interest" description="Disordered" evidence="5">
    <location>
        <begin position="83"/>
        <end position="102"/>
    </location>
</feature>
<evidence type="ECO:0000313" key="6">
    <source>
        <dbReference type="EMBL" id="RKP14832.1"/>
    </source>
</evidence>
<keyword evidence="3 4" id="KW-0472">Membrane</keyword>
<keyword evidence="4" id="KW-0813">Transport</keyword>
<dbReference type="Proteomes" id="UP000267251">
    <property type="component" value="Unassembled WGS sequence"/>
</dbReference>
<proteinExistence type="inferred from homology"/>
<dbReference type="InterPro" id="IPR007274">
    <property type="entry name" value="Cop_transporter"/>
</dbReference>
<accession>A0A4P9Y7R9</accession>
<dbReference type="GO" id="GO:0016020">
    <property type="term" value="C:membrane"/>
    <property type="evidence" value="ECO:0007669"/>
    <property type="project" value="UniProtKB-SubCell"/>
</dbReference>
<feature type="transmembrane region" description="Helical" evidence="4">
    <location>
        <begin position="42"/>
        <end position="61"/>
    </location>
</feature>
<keyword evidence="7" id="KW-1185">Reference proteome</keyword>
<comment type="subcellular location">
    <subcellularLocation>
        <location evidence="4">Membrane</location>
        <topology evidence="4">Multi-pass membrane protein</topology>
    </subcellularLocation>
</comment>
<sequence length="175" mass="19387">DMPGGGHEGHDMPGGCSMKMTFNWDLAGMCVVFEWWHVTTSFQMILSCLACMGISILYEALRLSARRYDQKLASELRRRERAILGSQEEEEEEGGDGGLIRDGEGPYLPRPASLSPSLSREQQTMRSIVYAMQVALGFWIMLVFMTYNAYLMGSVVVGAGIGHYLFARDISSAAS</sequence>
<dbReference type="PANTHER" id="PTHR12483:SF115">
    <property type="entry name" value="COPPER TRANSPORT PROTEIN"/>
    <property type="match status" value="1"/>
</dbReference>
<evidence type="ECO:0000256" key="4">
    <source>
        <dbReference type="RuleBase" id="RU367022"/>
    </source>
</evidence>
<dbReference type="OrthoDB" id="161814at2759"/>
<evidence type="ECO:0000313" key="7">
    <source>
        <dbReference type="Proteomes" id="UP000267251"/>
    </source>
</evidence>
<dbReference type="GO" id="GO:0005375">
    <property type="term" value="F:copper ion transmembrane transporter activity"/>
    <property type="evidence" value="ECO:0007669"/>
    <property type="project" value="UniProtKB-UniRule"/>
</dbReference>
<dbReference type="PANTHER" id="PTHR12483">
    <property type="entry name" value="SOLUTE CARRIER FAMILY 31 COPPER TRANSPORTERS"/>
    <property type="match status" value="1"/>
</dbReference>
<keyword evidence="1 4" id="KW-0812">Transmembrane</keyword>
<evidence type="ECO:0000256" key="3">
    <source>
        <dbReference type="ARBA" id="ARBA00023136"/>
    </source>
</evidence>
<organism evidence="6 7">
    <name type="scientific">Piptocephalis cylindrospora</name>
    <dbReference type="NCBI Taxonomy" id="1907219"/>
    <lineage>
        <taxon>Eukaryota</taxon>
        <taxon>Fungi</taxon>
        <taxon>Fungi incertae sedis</taxon>
        <taxon>Zoopagomycota</taxon>
        <taxon>Zoopagomycotina</taxon>
        <taxon>Zoopagomycetes</taxon>
        <taxon>Zoopagales</taxon>
        <taxon>Piptocephalidaceae</taxon>
        <taxon>Piptocephalis</taxon>
    </lineage>
</organism>
<comment type="similarity">
    <text evidence="4">Belongs to the copper transporter (Ctr) (TC 1.A.56) family. SLC31A subfamily.</text>
</comment>
<feature type="non-terminal residue" evidence="6">
    <location>
        <position position="1"/>
    </location>
</feature>
<gene>
    <name evidence="6" type="ORF">BJ684DRAFT_2972</name>
</gene>
<evidence type="ECO:0000256" key="2">
    <source>
        <dbReference type="ARBA" id="ARBA00022989"/>
    </source>
</evidence>